<dbReference type="SUPFAM" id="SSF48452">
    <property type="entry name" value="TPR-like"/>
    <property type="match status" value="1"/>
</dbReference>
<reference evidence="1 2" key="1">
    <citation type="submission" date="2019-12" db="EMBL/GenBank/DDBJ databases">
        <title>Snethiella sp. nov. sp. isolated from sea sand.</title>
        <authorList>
            <person name="Kim J."/>
            <person name="Jeong S.E."/>
            <person name="Jung H.S."/>
            <person name="Jeon C.O."/>
        </authorList>
    </citation>
    <scope>NUCLEOTIDE SEQUENCE [LARGE SCALE GENOMIC DNA]</scope>
    <source>
        <strain evidence="1 2">DP05</strain>
    </source>
</reference>
<name>A0A6L8WA54_9PROT</name>
<dbReference type="SUPFAM" id="SSF53335">
    <property type="entry name" value="S-adenosyl-L-methionine-dependent methyltransferases"/>
    <property type="match status" value="1"/>
</dbReference>
<dbReference type="InterPro" id="IPR029063">
    <property type="entry name" value="SAM-dependent_MTases_sf"/>
</dbReference>
<gene>
    <name evidence="1" type="ORF">GQE98_14705</name>
</gene>
<proteinExistence type="predicted"/>
<evidence type="ECO:0000313" key="1">
    <source>
        <dbReference type="EMBL" id="MZR31885.1"/>
    </source>
</evidence>
<accession>A0A6L8WA54</accession>
<sequence>MTVDENSENYVPLSRSPVWDLMRSYYEILGVEAWAPGRVPNYVTTNPFIGRAYANVLRGFLDDFGQGGRAQERQEPHYILELGAGPGCFSYGFLRHFFSPEEQSVARKRNVVYVMTDVCEMNIAFWRQHPQLKPFVDQGVLDFAYFDVLKDDPIRLLVSKRKIKPGSLSNPLSVIANYVIDSLPHDFYAVRDNRLFERQVCHRIETDSDEIAEIIQSTRFDYREQPTETNIYENKDWNSILEKYRRMKGEWNFSLPVGGFQMIDRLEKLTTGPMFLLSGDFGVTDLLALSELPPRKVPTNGTFNLPVNYHATSQYVERKKGQFITSGHAKSSLEMAGILMNKGRRKAKHLQHQFNSHIRTAGPDEFFMLKKIAEENFGNHSLPQILALLRLSYGDFKVFRGCAEALAKALPMAGAHQKQSVVEALKLVDEAYFRCDSIPEPTILILRLMSEAGTADDALEIIERNRQFLESTPEGLLLVAEVLCRAGRVSEALDPLKYLLRREPGNREAQLLFERIAEEAEKNLRV</sequence>
<dbReference type="EMBL" id="WTUW01000009">
    <property type="protein sequence ID" value="MZR31885.1"/>
    <property type="molecule type" value="Genomic_DNA"/>
</dbReference>
<protein>
    <recommendedName>
        <fullName evidence="3">Tetratricopeptide repeat-containing protein</fullName>
    </recommendedName>
</protein>
<dbReference type="RefSeq" id="WP_161316475.1">
    <property type="nucleotide sequence ID" value="NZ_WTUW01000009.1"/>
</dbReference>
<evidence type="ECO:0000313" key="2">
    <source>
        <dbReference type="Proteomes" id="UP000476030"/>
    </source>
</evidence>
<keyword evidence="2" id="KW-1185">Reference proteome</keyword>
<dbReference type="InterPro" id="IPR038375">
    <property type="entry name" value="NDUFAF7_sf"/>
</dbReference>
<evidence type="ECO:0008006" key="3">
    <source>
        <dbReference type="Google" id="ProtNLM"/>
    </source>
</evidence>
<dbReference type="AlphaFoldDB" id="A0A6L8WA54"/>
<dbReference type="Gene3D" id="3.40.50.12710">
    <property type="match status" value="1"/>
</dbReference>
<dbReference type="Proteomes" id="UP000476030">
    <property type="component" value="Unassembled WGS sequence"/>
</dbReference>
<dbReference type="InterPro" id="IPR011990">
    <property type="entry name" value="TPR-like_helical_dom_sf"/>
</dbReference>
<organism evidence="1 2">
    <name type="scientific">Sneathiella litorea</name>
    <dbReference type="NCBI Taxonomy" id="2606216"/>
    <lineage>
        <taxon>Bacteria</taxon>
        <taxon>Pseudomonadati</taxon>
        <taxon>Pseudomonadota</taxon>
        <taxon>Alphaproteobacteria</taxon>
        <taxon>Sneathiellales</taxon>
        <taxon>Sneathiellaceae</taxon>
        <taxon>Sneathiella</taxon>
    </lineage>
</organism>
<comment type="caution">
    <text evidence="1">The sequence shown here is derived from an EMBL/GenBank/DDBJ whole genome shotgun (WGS) entry which is preliminary data.</text>
</comment>